<accession>W4JPV2</accession>
<organism evidence="1 2">
    <name type="scientific">Heterobasidion irregulare (strain TC 32-1)</name>
    <dbReference type="NCBI Taxonomy" id="747525"/>
    <lineage>
        <taxon>Eukaryota</taxon>
        <taxon>Fungi</taxon>
        <taxon>Dikarya</taxon>
        <taxon>Basidiomycota</taxon>
        <taxon>Agaricomycotina</taxon>
        <taxon>Agaricomycetes</taxon>
        <taxon>Russulales</taxon>
        <taxon>Bondarzewiaceae</taxon>
        <taxon>Heterobasidion</taxon>
        <taxon>Heterobasidion annosum species complex</taxon>
    </lineage>
</organism>
<dbReference type="STRING" id="747525.W4JPV2"/>
<dbReference type="InParanoid" id="W4JPV2"/>
<dbReference type="GeneID" id="20669064"/>
<dbReference type="EMBL" id="KI925466">
    <property type="protein sequence ID" value="ETW75602.1"/>
    <property type="molecule type" value="Genomic_DNA"/>
</dbReference>
<gene>
    <name evidence="1" type="ORF">HETIRDRAFT_244654</name>
</gene>
<proteinExistence type="predicted"/>
<dbReference type="PANTHER" id="PTHR33481:SF1">
    <property type="entry name" value="ENDONUCLEASE_EXONUCLEASE_PHOSPHATASE DOMAIN-CONTAINING PROTEIN-RELATED"/>
    <property type="match status" value="1"/>
</dbReference>
<name>W4JPV2_HETIT</name>
<dbReference type="PANTHER" id="PTHR33481">
    <property type="entry name" value="REVERSE TRANSCRIPTASE"/>
    <property type="match status" value="1"/>
</dbReference>
<evidence type="ECO:0000313" key="2">
    <source>
        <dbReference type="Proteomes" id="UP000030671"/>
    </source>
</evidence>
<evidence type="ECO:0008006" key="3">
    <source>
        <dbReference type="Google" id="ProtNLM"/>
    </source>
</evidence>
<feature type="non-terminal residue" evidence="1">
    <location>
        <position position="68"/>
    </location>
</feature>
<dbReference type="eggNOG" id="KOG1075">
    <property type="taxonomic scope" value="Eukaryota"/>
</dbReference>
<evidence type="ECO:0000313" key="1">
    <source>
        <dbReference type="EMBL" id="ETW75602.1"/>
    </source>
</evidence>
<sequence>CLRLGYWPSQFKTSTTIVIPKPKKSDYTLLKSYRPIVLLSCLGKLMEKVLANRLQFEGAKHNIFHPNQ</sequence>
<dbReference type="OrthoDB" id="412006at2759"/>
<protein>
    <recommendedName>
        <fullName evidence="3">Reverse transcriptase domain-containing protein</fullName>
    </recommendedName>
</protein>
<reference evidence="1 2" key="1">
    <citation type="journal article" date="2012" name="New Phytol.">
        <title>Insight into trade-off between wood decay and parasitism from the genome of a fungal forest pathogen.</title>
        <authorList>
            <person name="Olson A."/>
            <person name="Aerts A."/>
            <person name="Asiegbu F."/>
            <person name="Belbahri L."/>
            <person name="Bouzid O."/>
            <person name="Broberg A."/>
            <person name="Canback B."/>
            <person name="Coutinho P.M."/>
            <person name="Cullen D."/>
            <person name="Dalman K."/>
            <person name="Deflorio G."/>
            <person name="van Diepen L.T."/>
            <person name="Dunand C."/>
            <person name="Duplessis S."/>
            <person name="Durling M."/>
            <person name="Gonthier P."/>
            <person name="Grimwood J."/>
            <person name="Fossdal C.G."/>
            <person name="Hansson D."/>
            <person name="Henrissat B."/>
            <person name="Hietala A."/>
            <person name="Himmelstrand K."/>
            <person name="Hoffmeister D."/>
            <person name="Hogberg N."/>
            <person name="James T.Y."/>
            <person name="Karlsson M."/>
            <person name="Kohler A."/>
            <person name="Kues U."/>
            <person name="Lee Y.H."/>
            <person name="Lin Y.C."/>
            <person name="Lind M."/>
            <person name="Lindquist E."/>
            <person name="Lombard V."/>
            <person name="Lucas S."/>
            <person name="Lunden K."/>
            <person name="Morin E."/>
            <person name="Murat C."/>
            <person name="Park J."/>
            <person name="Raffaello T."/>
            <person name="Rouze P."/>
            <person name="Salamov A."/>
            <person name="Schmutz J."/>
            <person name="Solheim H."/>
            <person name="Stahlberg J."/>
            <person name="Velez H."/>
            <person name="de Vries R.P."/>
            <person name="Wiebenga A."/>
            <person name="Woodward S."/>
            <person name="Yakovlev I."/>
            <person name="Garbelotto M."/>
            <person name="Martin F."/>
            <person name="Grigoriev I.V."/>
            <person name="Stenlid J."/>
        </authorList>
    </citation>
    <scope>NUCLEOTIDE SEQUENCE [LARGE SCALE GENOMIC DNA]</scope>
    <source>
        <strain evidence="1 2">TC 32-1</strain>
    </source>
</reference>
<dbReference type="RefSeq" id="XP_009552998.1">
    <property type="nucleotide sequence ID" value="XM_009554703.1"/>
</dbReference>
<dbReference type="HOGENOM" id="CLU_204930_0_0_1"/>
<dbReference type="Proteomes" id="UP000030671">
    <property type="component" value="Unassembled WGS sequence"/>
</dbReference>
<dbReference type="KEGG" id="hir:HETIRDRAFT_244654"/>
<keyword evidence="2" id="KW-1185">Reference proteome</keyword>
<dbReference type="AlphaFoldDB" id="W4JPV2"/>
<feature type="non-terminal residue" evidence="1">
    <location>
        <position position="1"/>
    </location>
</feature>